<dbReference type="FunFam" id="3.30.60.90:FF:000008">
    <property type="entry name" value="Transcriptional adapter 2"/>
    <property type="match status" value="1"/>
</dbReference>
<dbReference type="InterPro" id="IPR017884">
    <property type="entry name" value="SANT_dom"/>
</dbReference>
<evidence type="ECO:0000256" key="9">
    <source>
        <dbReference type="PROSITE-ProRule" id="PRU00228"/>
    </source>
</evidence>
<evidence type="ECO:0000256" key="3">
    <source>
        <dbReference type="ARBA" id="ARBA00022771"/>
    </source>
</evidence>
<keyword evidence="4" id="KW-0862">Zinc</keyword>
<dbReference type="CDD" id="cd02335">
    <property type="entry name" value="ZZ_ADA2"/>
    <property type="match status" value="1"/>
</dbReference>
<dbReference type="Gene3D" id="1.10.10.60">
    <property type="entry name" value="Homeodomain-like"/>
    <property type="match status" value="1"/>
</dbReference>
<dbReference type="Pfam" id="PF04433">
    <property type="entry name" value="SWIRM"/>
    <property type="match status" value="1"/>
</dbReference>
<keyword evidence="7 8" id="KW-0539">Nucleus</keyword>
<organism evidence="15 18">
    <name type="scientific">Pichia kudriavzevii</name>
    <name type="common">Yeast</name>
    <name type="synonym">Issatchenkia orientalis</name>
    <dbReference type="NCBI Taxonomy" id="4909"/>
    <lineage>
        <taxon>Eukaryota</taxon>
        <taxon>Fungi</taxon>
        <taxon>Dikarya</taxon>
        <taxon>Ascomycota</taxon>
        <taxon>Saccharomycotina</taxon>
        <taxon>Pichiomycetes</taxon>
        <taxon>Pichiales</taxon>
        <taxon>Pichiaceae</taxon>
        <taxon>Pichia</taxon>
    </lineage>
</organism>
<dbReference type="InterPro" id="IPR041983">
    <property type="entry name" value="ADA2-like_ZZ"/>
</dbReference>
<dbReference type="EMBL" id="MQVM01000005">
    <property type="protein sequence ID" value="ONH76040.1"/>
    <property type="molecule type" value="Genomic_DNA"/>
</dbReference>
<keyword evidence="2" id="KW-0479">Metal-binding</keyword>
<comment type="subcellular location">
    <subcellularLocation>
        <location evidence="1 8">Nucleus</location>
    </subcellularLocation>
</comment>
<reference evidence="17 20" key="5">
    <citation type="submission" date="2017-05" db="EMBL/GenBank/DDBJ databases">
        <title>The Genome Sequence of Candida krusei Ckrusei653.</title>
        <authorList>
            <person name="Cuomo C."/>
            <person name="Forche A."/>
            <person name="Young S."/>
            <person name="Abouelleil A."/>
            <person name="Cao P."/>
            <person name="Chapman S."/>
            <person name="Cusick C."/>
            <person name="Shea T."/>
            <person name="Nusbaum C."/>
            <person name="Birren B."/>
        </authorList>
    </citation>
    <scope>NUCLEOTIDE SEQUENCE [LARGE SCALE GENOMIC DNA]</scope>
    <source>
        <strain evidence="17 20">Ckrusei653</strain>
    </source>
</reference>
<dbReference type="PROSITE" id="PS01357">
    <property type="entry name" value="ZF_ZZ_1"/>
    <property type="match status" value="1"/>
</dbReference>
<dbReference type="GO" id="GO:0010520">
    <property type="term" value="P:regulation of reciprocal meiotic recombination"/>
    <property type="evidence" value="ECO:0007669"/>
    <property type="project" value="EnsemblFungi"/>
</dbReference>
<dbReference type="PIRSF" id="PIRSF025024">
    <property type="entry name" value="Transcriptional_adaptor_2"/>
    <property type="match status" value="1"/>
</dbReference>
<keyword evidence="3 9" id="KW-0863">Zinc-finger</keyword>
<dbReference type="CDD" id="cd00167">
    <property type="entry name" value="SANT"/>
    <property type="match status" value="1"/>
</dbReference>
<evidence type="ECO:0000313" key="19">
    <source>
        <dbReference type="Proteomes" id="UP000189274"/>
    </source>
</evidence>
<sequence>MGKFHCDVCSSDCTRRIRISCAECTDYDLCVPCFSSGKSSGQHKPWHDYRVIEQHQYPIFDEDWGADEELLLIEGCETLGLGNWQDIADFIEGRSKDEVGKHYEEIYLNSPYYPIPDLNKKFPDVTVSQFLGNRKRRFEDRKKLELPPPKKLLTSQPLCSHIQRYMPGRLEFEEEAEDEAEKVVQDMVFEPDESEEDIQLKLLILHIYNEKLTLRAERKRLMINDNLLDYKTNNAIDKKRSKEEKELYNKIKPFARIMSSNDFQEFSDDILKEFKIRNRINQLQNWRKNGILTLEEGEQYEREKVSRISKLGGVSSSGAITKERHTLNSVRSTSRISSPSDIKMRKIKGSNNDPLDISDAPDFHLLSDAEKSLCEELRIYPKPFICIKELIFTEILKNNGRLNIEKCNSLIKLEEKKASKIYDYFVKQNWCQLSN</sequence>
<dbReference type="InterPro" id="IPR016827">
    <property type="entry name" value="Ada2/TADA2"/>
</dbReference>
<dbReference type="Gene3D" id="3.30.60.90">
    <property type="match status" value="1"/>
</dbReference>
<dbReference type="PROSITE" id="PS51293">
    <property type="entry name" value="SANT"/>
    <property type="match status" value="1"/>
</dbReference>
<evidence type="ECO:0000256" key="1">
    <source>
        <dbReference type="ARBA" id="ARBA00004123"/>
    </source>
</evidence>
<dbReference type="SMART" id="SM00717">
    <property type="entry name" value="SANT"/>
    <property type="match status" value="1"/>
</dbReference>
<evidence type="ECO:0000259" key="13">
    <source>
        <dbReference type="PROSITE" id="PS51293"/>
    </source>
</evidence>
<reference evidence="14 21" key="6">
    <citation type="submission" date="2018-06" db="EMBL/GenBank/DDBJ databases">
        <title>Population genomics shows no distinction between pathogenic Candida krusei and environmental Pichia kudriavzevii: One species, four names.</title>
        <authorList>
            <person name="Douglass A.P."/>
            <person name="Offei B."/>
            <person name="Braun-Galleani S."/>
            <person name="Coughlan A.Y."/>
            <person name="Martos A."/>
            <person name="Ortiz-Merino R.A."/>
            <person name="Byrne K.P."/>
            <person name="Wolfe K.H."/>
        </authorList>
    </citation>
    <scope>NUCLEOTIDE SEQUENCE [LARGE SCALE GENOMIC DNA]</scope>
    <source>
        <strain evidence="14 21">CBS573</strain>
    </source>
</reference>
<dbReference type="VEuPathDB" id="FungiDB:C5L36_0C07710"/>
<dbReference type="InterPro" id="IPR055141">
    <property type="entry name" value="TADA2A_B-like_dom"/>
</dbReference>
<dbReference type="Pfam" id="PF22941">
    <property type="entry name" value="TADA2A-like_3rd"/>
    <property type="match status" value="1"/>
</dbReference>
<dbReference type="PANTHER" id="PTHR12374:SF20">
    <property type="entry name" value="TRANSCRIPTIONAL ADAPTER 2-ALPHA"/>
    <property type="match status" value="1"/>
</dbReference>
<dbReference type="GO" id="GO:0046695">
    <property type="term" value="C:SLIK (SAGA-like) complex"/>
    <property type="evidence" value="ECO:0007669"/>
    <property type="project" value="EnsemblFungi"/>
</dbReference>
<dbReference type="GO" id="GO:0006357">
    <property type="term" value="P:regulation of transcription by RNA polymerase II"/>
    <property type="evidence" value="ECO:0007669"/>
    <property type="project" value="EnsemblFungi"/>
</dbReference>
<dbReference type="FunFam" id="1.10.10.10:FF:000087">
    <property type="entry name" value="Transcriptional adapter 2"/>
    <property type="match status" value="1"/>
</dbReference>
<name>A0A099NUP0_PICKU</name>
<feature type="domain" description="ZZ-type" evidence="11">
    <location>
        <begin position="1"/>
        <end position="57"/>
    </location>
</feature>
<dbReference type="PROSITE" id="PS50090">
    <property type="entry name" value="MYB_LIKE"/>
    <property type="match status" value="1"/>
</dbReference>
<dbReference type="Proteomes" id="UP000249293">
    <property type="component" value="Chromosome 3"/>
</dbReference>
<evidence type="ECO:0000313" key="21">
    <source>
        <dbReference type="Proteomes" id="UP000249293"/>
    </source>
</evidence>
<dbReference type="GO" id="GO:0000183">
    <property type="term" value="P:rDNA heterochromatin formation"/>
    <property type="evidence" value="ECO:0007669"/>
    <property type="project" value="EnsemblFungi"/>
</dbReference>
<dbReference type="InterPro" id="IPR000433">
    <property type="entry name" value="Znf_ZZ"/>
</dbReference>
<dbReference type="GO" id="GO:0000124">
    <property type="term" value="C:SAGA complex"/>
    <property type="evidence" value="ECO:0007669"/>
    <property type="project" value="EnsemblFungi"/>
</dbReference>
<dbReference type="InterPro" id="IPR007526">
    <property type="entry name" value="SWIRM"/>
</dbReference>
<gene>
    <name evidence="16" type="ORF">BOH78_1397</name>
    <name evidence="14" type="ORF">C5L36_0C07710</name>
    <name evidence="17" type="ORF">CAS74_000790</name>
    <name evidence="15" type="ORF">JL09_g4318</name>
</gene>
<evidence type="ECO:0000256" key="8">
    <source>
        <dbReference type="PIRNR" id="PIRNR025024"/>
    </source>
</evidence>
<evidence type="ECO:0000256" key="2">
    <source>
        <dbReference type="ARBA" id="ARBA00022723"/>
    </source>
</evidence>
<dbReference type="AlphaFoldDB" id="A0A099NUP0"/>
<dbReference type="InterPro" id="IPR001005">
    <property type="entry name" value="SANT/Myb"/>
</dbReference>
<evidence type="ECO:0000256" key="5">
    <source>
        <dbReference type="ARBA" id="ARBA00023015"/>
    </source>
</evidence>
<dbReference type="GO" id="GO:0140671">
    <property type="term" value="C:ADA complex"/>
    <property type="evidence" value="ECO:0007669"/>
    <property type="project" value="EnsemblFungi"/>
</dbReference>
<dbReference type="EMBL" id="NHMM01000001">
    <property type="protein sequence ID" value="OUT24402.1"/>
    <property type="molecule type" value="Genomic_DNA"/>
</dbReference>
<accession>A0A099NUP0</accession>
<evidence type="ECO:0000256" key="7">
    <source>
        <dbReference type="ARBA" id="ARBA00023242"/>
    </source>
</evidence>
<evidence type="ECO:0000313" key="15">
    <source>
        <dbReference type="EMBL" id="KGK36538.1"/>
    </source>
</evidence>
<dbReference type="SUPFAM" id="SSF46689">
    <property type="entry name" value="Homeodomain-like"/>
    <property type="match status" value="2"/>
</dbReference>
<feature type="domain" description="Myb-like" evidence="10">
    <location>
        <begin position="64"/>
        <end position="107"/>
    </location>
</feature>
<proteinExistence type="predicted"/>
<dbReference type="InterPro" id="IPR036388">
    <property type="entry name" value="WH-like_DNA-bd_sf"/>
</dbReference>
<dbReference type="InterPro" id="IPR009057">
    <property type="entry name" value="Homeodomain-like_sf"/>
</dbReference>
<evidence type="ECO:0000256" key="4">
    <source>
        <dbReference type="ARBA" id="ARBA00022833"/>
    </source>
</evidence>
<dbReference type="Proteomes" id="UP000029867">
    <property type="component" value="Unassembled WGS sequence"/>
</dbReference>
<feature type="domain" description="SWIRM" evidence="12">
    <location>
        <begin position="346"/>
        <end position="435"/>
    </location>
</feature>
<dbReference type="InterPro" id="IPR043145">
    <property type="entry name" value="Znf_ZZ_sf"/>
</dbReference>
<dbReference type="PROSITE" id="PS50135">
    <property type="entry name" value="ZF_ZZ_2"/>
    <property type="match status" value="1"/>
</dbReference>
<reference evidence="19" key="3">
    <citation type="journal article" date="2017" name="Genome Announc.">
        <title>Genome sequences of Cyberlindnera fabianii 65, Pichia kudriavzevii 129, and Saccharomyces cerevisiae 131 isolated from fermented masau fruits in Zimbabwe.</title>
        <authorList>
            <person name="van Rijswijck I.M.H."/>
            <person name="Derks M.F.L."/>
            <person name="Abee T."/>
            <person name="de Ridder D."/>
            <person name="Smid E.J."/>
        </authorList>
    </citation>
    <scope>NUCLEOTIDE SEQUENCE [LARGE SCALE GENOMIC DNA]</scope>
    <source>
        <strain evidence="19">129</strain>
    </source>
</reference>
<dbReference type="GO" id="GO:1990414">
    <property type="term" value="P:replication-born double-strand break repair via sister chromatid exchange"/>
    <property type="evidence" value="ECO:0007669"/>
    <property type="project" value="EnsemblFungi"/>
</dbReference>
<dbReference type="EMBL" id="JQFK01000065">
    <property type="protein sequence ID" value="KGK36538.1"/>
    <property type="molecule type" value="Genomic_DNA"/>
</dbReference>
<dbReference type="Proteomes" id="UP000195871">
    <property type="component" value="Unassembled WGS sequence"/>
</dbReference>
<dbReference type="GO" id="GO:0003682">
    <property type="term" value="F:chromatin binding"/>
    <property type="evidence" value="ECO:0007669"/>
    <property type="project" value="EnsemblFungi"/>
</dbReference>
<reference evidence="16" key="4">
    <citation type="submission" date="2017-01" db="EMBL/GenBank/DDBJ databases">
        <authorList>
            <person name="Mah S.A."/>
            <person name="Swanson W.J."/>
            <person name="Moy G.W."/>
            <person name="Vacquier V.D."/>
        </authorList>
    </citation>
    <scope>NUCLEOTIDE SEQUENCE [LARGE SCALE GENOMIC DNA]</scope>
    <source>
        <strain evidence="16">129</strain>
    </source>
</reference>
<dbReference type="Pfam" id="PF25299">
    <property type="entry name" value="ZZ_ADA2"/>
    <property type="match status" value="1"/>
</dbReference>
<dbReference type="PANTHER" id="PTHR12374">
    <property type="entry name" value="TRANSCRIPTIONAL ADAPTOR 2 ADA2 -RELATED"/>
    <property type="match status" value="1"/>
</dbReference>
<feature type="domain" description="SANT" evidence="13">
    <location>
        <begin position="59"/>
        <end position="111"/>
    </location>
</feature>
<dbReference type="Gene3D" id="1.10.10.10">
    <property type="entry name" value="Winged helix-like DNA-binding domain superfamily/Winged helix DNA-binding domain"/>
    <property type="match status" value="1"/>
</dbReference>
<dbReference type="eggNOG" id="KOG0457">
    <property type="taxonomic scope" value="Eukaryota"/>
</dbReference>
<evidence type="ECO:0000256" key="6">
    <source>
        <dbReference type="ARBA" id="ARBA00023163"/>
    </source>
</evidence>
<dbReference type="GO" id="GO:0008270">
    <property type="term" value="F:zinc ion binding"/>
    <property type="evidence" value="ECO:0007669"/>
    <property type="project" value="UniProtKB-KW"/>
</dbReference>
<evidence type="ECO:0000313" key="14">
    <source>
        <dbReference type="EMBL" id="AWU76857.1"/>
    </source>
</evidence>
<evidence type="ECO:0000259" key="10">
    <source>
        <dbReference type="PROSITE" id="PS50090"/>
    </source>
</evidence>
<keyword evidence="6 8" id="KW-0804">Transcription</keyword>
<evidence type="ECO:0000313" key="16">
    <source>
        <dbReference type="EMBL" id="ONH76040.1"/>
    </source>
</evidence>
<protein>
    <recommendedName>
        <fullName evidence="8">Transcriptional adapter 2</fullName>
    </recommendedName>
</protein>
<keyword evidence="21" id="KW-1185">Reference proteome</keyword>
<reference evidence="15" key="2">
    <citation type="submission" date="2014-08" db="EMBL/GenBank/DDBJ databases">
        <title>Exploiting Issatchenkia orientalis SD108 for Succinic Acid Production.</title>
        <authorList>
            <person name="Xiao H."/>
            <person name="Shao Z."/>
            <person name="Jiang Y."/>
            <person name="Dole S."/>
            <person name="Zhao H."/>
        </authorList>
    </citation>
    <scope>NUCLEOTIDE SEQUENCE [LARGE SCALE GENOMIC DNA]</scope>
    <source>
        <strain evidence="15">SD108</strain>
    </source>
</reference>
<dbReference type="GO" id="GO:0031509">
    <property type="term" value="P:subtelomeric heterochromatin formation"/>
    <property type="evidence" value="ECO:0007669"/>
    <property type="project" value="EnsemblFungi"/>
</dbReference>
<dbReference type="SUPFAM" id="SSF57850">
    <property type="entry name" value="RING/U-box"/>
    <property type="match status" value="1"/>
</dbReference>
<reference evidence="18" key="1">
    <citation type="journal article" date="2014" name="Microb. Cell Fact.">
        <title>Exploiting Issatchenkia orientalis SD108 for succinic acid production.</title>
        <authorList>
            <person name="Xiao H."/>
            <person name="Shao Z."/>
            <person name="Jiang Y."/>
            <person name="Dole S."/>
            <person name="Zhao H."/>
        </authorList>
    </citation>
    <scope>NUCLEOTIDE SEQUENCE [LARGE SCALE GENOMIC DNA]</scope>
    <source>
        <strain evidence="18">SD108</strain>
    </source>
</reference>
<evidence type="ECO:0000313" key="18">
    <source>
        <dbReference type="Proteomes" id="UP000029867"/>
    </source>
</evidence>
<dbReference type="GO" id="GO:0005634">
    <property type="term" value="C:nucleus"/>
    <property type="evidence" value="ECO:0007669"/>
    <property type="project" value="UniProtKB-SubCell"/>
</dbReference>
<dbReference type="GO" id="GO:0000781">
    <property type="term" value="C:chromosome, telomeric region"/>
    <property type="evidence" value="ECO:0007669"/>
    <property type="project" value="GOC"/>
</dbReference>
<evidence type="ECO:0000259" key="11">
    <source>
        <dbReference type="PROSITE" id="PS50135"/>
    </source>
</evidence>
<dbReference type="SMART" id="SM00291">
    <property type="entry name" value="ZnF_ZZ"/>
    <property type="match status" value="1"/>
</dbReference>
<dbReference type="PROSITE" id="PS50934">
    <property type="entry name" value="SWIRM"/>
    <property type="match status" value="1"/>
</dbReference>
<evidence type="ECO:0000313" key="17">
    <source>
        <dbReference type="EMBL" id="OUT24402.1"/>
    </source>
</evidence>
<dbReference type="GO" id="GO:0001786">
    <property type="term" value="F:phosphatidylserine binding"/>
    <property type="evidence" value="ECO:0007669"/>
    <property type="project" value="EnsemblFungi"/>
</dbReference>
<dbReference type="Proteomes" id="UP000189274">
    <property type="component" value="Unassembled WGS sequence"/>
</dbReference>
<dbReference type="GO" id="GO:0071470">
    <property type="term" value="P:cellular response to osmotic stress"/>
    <property type="evidence" value="ECO:0007669"/>
    <property type="project" value="EnsemblFungi"/>
</dbReference>
<dbReference type="HOGENOM" id="CLU_018273_3_0_1"/>
<dbReference type="OrthoDB" id="270417at2759"/>
<keyword evidence="5 8" id="KW-0805">Transcription regulation</keyword>
<dbReference type="GO" id="GO:0003713">
    <property type="term" value="F:transcription coactivator activity"/>
    <property type="evidence" value="ECO:0007669"/>
    <property type="project" value="EnsemblFungi"/>
</dbReference>
<dbReference type="STRING" id="4909.A0A099NUP0"/>
<dbReference type="EMBL" id="CP028775">
    <property type="protein sequence ID" value="AWU76857.1"/>
    <property type="molecule type" value="Genomic_DNA"/>
</dbReference>
<evidence type="ECO:0000313" key="20">
    <source>
        <dbReference type="Proteomes" id="UP000195871"/>
    </source>
</evidence>
<dbReference type="Pfam" id="PF00249">
    <property type="entry name" value="Myb_DNA-binding"/>
    <property type="match status" value="1"/>
</dbReference>
<evidence type="ECO:0000259" key="12">
    <source>
        <dbReference type="PROSITE" id="PS50934"/>
    </source>
</evidence>